<sequence>MPCLIYNVTLTGQFITKLTSPHGGCWRFGYSSDGLLTRLLEPSDTGLANGLDLCSESSSDQNEAGLDLAILAGGDQSAGDLNDLSVPAGGRRSIFGVVSSSNTVSTSGSGGSETDIGLIGLAGLGRTFVYSRESGRLIRVIAGSTGRQLSLVGRNNALAPWWRKASAHAPVVSDKTRRVRVSGQEVHIASGRHSLKVRSLTFQRAYHPSLGSDHPVSSTWTYHLTGDDNVFGSPDHLTRSRRMAQTPRTWLSRNLLVRGVRSPYVQGSPSLVAQTSAEMGDHSILSELDWRYRSTLWTFG</sequence>
<name>A0A3S4ZV32_9PLAT</name>
<proteinExistence type="predicted"/>
<dbReference type="EMBL" id="CAAALY010015786">
    <property type="protein sequence ID" value="VEL12772.1"/>
    <property type="molecule type" value="Genomic_DNA"/>
</dbReference>
<evidence type="ECO:0000313" key="1">
    <source>
        <dbReference type="EMBL" id="VEL12772.1"/>
    </source>
</evidence>
<gene>
    <name evidence="1" type="ORF">PXEA_LOCUS6212</name>
</gene>
<comment type="caution">
    <text evidence="1">The sequence shown here is derived from an EMBL/GenBank/DDBJ whole genome shotgun (WGS) entry which is preliminary data.</text>
</comment>
<reference evidence="1" key="1">
    <citation type="submission" date="2018-11" db="EMBL/GenBank/DDBJ databases">
        <authorList>
            <consortium name="Pathogen Informatics"/>
        </authorList>
    </citation>
    <scope>NUCLEOTIDE SEQUENCE</scope>
</reference>
<dbReference type="AlphaFoldDB" id="A0A3S4ZV32"/>
<evidence type="ECO:0000313" key="2">
    <source>
        <dbReference type="Proteomes" id="UP000784294"/>
    </source>
</evidence>
<dbReference type="Proteomes" id="UP000784294">
    <property type="component" value="Unassembled WGS sequence"/>
</dbReference>
<organism evidence="1 2">
    <name type="scientific">Protopolystoma xenopodis</name>
    <dbReference type="NCBI Taxonomy" id="117903"/>
    <lineage>
        <taxon>Eukaryota</taxon>
        <taxon>Metazoa</taxon>
        <taxon>Spiralia</taxon>
        <taxon>Lophotrochozoa</taxon>
        <taxon>Platyhelminthes</taxon>
        <taxon>Monogenea</taxon>
        <taxon>Polyopisthocotylea</taxon>
        <taxon>Polystomatidea</taxon>
        <taxon>Polystomatidae</taxon>
        <taxon>Protopolystoma</taxon>
    </lineage>
</organism>
<protein>
    <submittedName>
        <fullName evidence="1">Uncharacterized protein</fullName>
    </submittedName>
</protein>
<accession>A0A3S4ZV32</accession>
<keyword evidence="2" id="KW-1185">Reference proteome</keyword>